<dbReference type="AlphaFoldDB" id="A0A2K8KPU9"/>
<dbReference type="Gene3D" id="3.30.70.1440">
    <property type="entry name" value="Multidrug efflux transporter AcrB pore domain"/>
    <property type="match status" value="1"/>
</dbReference>
<keyword evidence="3" id="KW-1185">Reference proteome</keyword>
<feature type="transmembrane region" description="Helical" evidence="1">
    <location>
        <begin position="903"/>
        <end position="927"/>
    </location>
</feature>
<dbReference type="InterPro" id="IPR001036">
    <property type="entry name" value="Acrflvin-R"/>
</dbReference>
<protein>
    <submittedName>
        <fullName evidence="2">Acriflavin resistance protein</fullName>
    </submittedName>
</protein>
<organism evidence="2 3">
    <name type="scientific">Reinekea forsetii</name>
    <dbReference type="NCBI Taxonomy" id="1336806"/>
    <lineage>
        <taxon>Bacteria</taxon>
        <taxon>Pseudomonadati</taxon>
        <taxon>Pseudomonadota</taxon>
        <taxon>Gammaproteobacteria</taxon>
        <taxon>Oceanospirillales</taxon>
        <taxon>Saccharospirillaceae</taxon>
        <taxon>Reinekea</taxon>
    </lineage>
</organism>
<dbReference type="EMBL" id="CP011797">
    <property type="protein sequence ID" value="ATX75364.1"/>
    <property type="molecule type" value="Genomic_DNA"/>
</dbReference>
<feature type="transmembrane region" description="Helical" evidence="1">
    <location>
        <begin position="847"/>
        <end position="870"/>
    </location>
</feature>
<dbReference type="SUPFAM" id="SSF82714">
    <property type="entry name" value="Multidrug efflux transporter AcrB TolC docking domain, DN and DC subdomains"/>
    <property type="match status" value="1"/>
</dbReference>
<feature type="transmembrane region" description="Helical" evidence="1">
    <location>
        <begin position="948"/>
        <end position="968"/>
    </location>
</feature>
<sequence>MGWIETFAKHRIAANGAMIVIIASGIWGLNQVNNQFFPDFGFDRVSVSATWGGVSAEDMYRTVAIPLQQALVGLPEIDSISTSANSGRVGLWISLSDRAESLSSARDIIETAVNAVDLPEPVDDLRISSPQRRENVADLLIYGEVPADELADLAYKMESQLLQAGFAQINLQGIPRQQVQIAVSTERLLDTGLTLAQIASAIGAEYTAQPAGTSTGDALTLQLLSQTPNIDFASLYDLIVTTLDDGSALRLGDIAQIERVINRNSNALYFEGTPAVRLSLMRTPGEDTLDNAETMQTWLSTFTPTLPASVQIHVYNETWQIVAAQLRLLLKNGALGMGLVLVMLFFFLNSRLAFWVAMGIPISFFATFLFMAQAGVSMNTISLFGFMIALGIIVDDAIVVGEQARAYQQQGMSASAASLQAAKKMWPPVLASSLTTMAAFLPLMLIGGPIGQLARDIPIIVSVAIVASLVECFLILPGHLSHSHHKKDRPMRQKLDAAFNRLRDNWFRPIVRWSLTHRPILMAFILANLIMALGMVSSKIVPFQFQPSVESPSLSVSVTFAEGVLPGKVDAFIDQLTQTLQEVEDQTGYDFIKTALVIRNQGDQANRARIDVELISDQDRPYTNQELVNQWRAATTLPSEIDNISFGRGNRWGGESGDIVIALTGDNIDTLKSAAMALQGQLNGVPGLSDAIDSLPYGDEQLQFELTPLARDLGISEASIAGFLRQAIEGVSAADQVAGLQTLNLRVLLPERQRSDILAILSLPFALNDELIPLDDLMISRYQRGLDGIRAEDGEISVNVSATLDAGVMTSDGMYSLLDDTVLPGVRANYGTLEVSLSGDARGQREFFADATLVLIGVLALIYGILAWVFESWVWPLAILVAIPFGLTGAIYGHWLIDLPLSSLSVLGLFGLSGIVINDSIVLISVYRDLRRDGMPLYGALEEAVASRLRPVLLTTLTTVGGLTPFLFETSLDAQFLKPIAAGLVFGLLFATVLILLFVPAMLLTLEQVIERVNRLKRRWSPAG</sequence>
<dbReference type="GO" id="GO:0005886">
    <property type="term" value="C:plasma membrane"/>
    <property type="evidence" value="ECO:0007669"/>
    <property type="project" value="TreeGrafter"/>
</dbReference>
<feature type="transmembrane region" description="Helical" evidence="1">
    <location>
        <begin position="355"/>
        <end position="375"/>
    </location>
</feature>
<dbReference type="Gene3D" id="3.30.2090.10">
    <property type="entry name" value="Multidrug efflux transporter AcrB TolC docking domain, DN and DC subdomains"/>
    <property type="match status" value="2"/>
</dbReference>
<dbReference type="RefSeq" id="WP_100255777.1">
    <property type="nucleotide sequence ID" value="NZ_CP011797.1"/>
</dbReference>
<proteinExistence type="predicted"/>
<dbReference type="PRINTS" id="PR00702">
    <property type="entry name" value="ACRIFLAVINRP"/>
</dbReference>
<feature type="transmembrane region" description="Helical" evidence="1">
    <location>
        <begin position="980"/>
        <end position="1006"/>
    </location>
</feature>
<dbReference type="Proteomes" id="UP000229757">
    <property type="component" value="Chromosome"/>
</dbReference>
<evidence type="ECO:0000313" key="3">
    <source>
        <dbReference type="Proteomes" id="UP000229757"/>
    </source>
</evidence>
<dbReference type="InterPro" id="IPR027463">
    <property type="entry name" value="AcrB_DN_DC_subdom"/>
</dbReference>
<dbReference type="PANTHER" id="PTHR32063:SF33">
    <property type="entry name" value="RND SUPERFAMILY EFFLUX PUMP PERMEASE COMPONENT"/>
    <property type="match status" value="1"/>
</dbReference>
<dbReference type="KEGG" id="rfo:REIFOR_00187"/>
<dbReference type="SUPFAM" id="SSF82866">
    <property type="entry name" value="Multidrug efflux transporter AcrB transmembrane domain"/>
    <property type="match status" value="2"/>
</dbReference>
<dbReference type="Pfam" id="PF00873">
    <property type="entry name" value="ACR_tran"/>
    <property type="match status" value="1"/>
</dbReference>
<feature type="transmembrane region" description="Helical" evidence="1">
    <location>
        <begin position="520"/>
        <end position="541"/>
    </location>
</feature>
<gene>
    <name evidence="2" type="ORF">REIFOR_00187</name>
</gene>
<name>A0A2K8KPU9_9GAMM</name>
<feature type="transmembrane region" description="Helical" evidence="1">
    <location>
        <begin position="328"/>
        <end position="348"/>
    </location>
</feature>
<accession>A0A2K8KPU9</accession>
<dbReference type="Gene3D" id="1.20.1640.10">
    <property type="entry name" value="Multidrug efflux transporter AcrB transmembrane domain"/>
    <property type="match status" value="2"/>
</dbReference>
<dbReference type="GO" id="GO:0042910">
    <property type="term" value="F:xenobiotic transmembrane transporter activity"/>
    <property type="evidence" value="ECO:0007669"/>
    <property type="project" value="TreeGrafter"/>
</dbReference>
<keyword evidence="1" id="KW-0472">Membrane</keyword>
<reference evidence="2 3" key="1">
    <citation type="journal article" date="2017" name="Environ. Microbiol.">
        <title>Genomic and physiological analyses of 'Reinekea forsetii' reveal a versatile opportunistic lifestyle during spring algae blooms.</title>
        <authorList>
            <person name="Avci B."/>
            <person name="Hahnke R.L."/>
            <person name="Chafee M."/>
            <person name="Fischer T."/>
            <person name="Gruber-Vodicka H."/>
            <person name="Tegetmeyer H.E."/>
            <person name="Harder J."/>
            <person name="Fuchs B.M."/>
            <person name="Amann R.I."/>
            <person name="Teeling H."/>
        </authorList>
    </citation>
    <scope>NUCLEOTIDE SEQUENCE [LARGE SCALE GENOMIC DNA]</scope>
    <source>
        <strain evidence="2 3">Hel1_31_D35</strain>
    </source>
</reference>
<feature type="transmembrane region" description="Helical" evidence="1">
    <location>
        <begin position="877"/>
        <end position="897"/>
    </location>
</feature>
<feature type="transmembrane region" description="Helical" evidence="1">
    <location>
        <begin position="381"/>
        <end position="400"/>
    </location>
</feature>
<dbReference type="Gene3D" id="3.30.70.1320">
    <property type="entry name" value="Multidrug efflux transporter AcrB pore domain like"/>
    <property type="match status" value="1"/>
</dbReference>
<feature type="transmembrane region" description="Helical" evidence="1">
    <location>
        <begin position="12"/>
        <end position="29"/>
    </location>
</feature>
<dbReference type="SUPFAM" id="SSF82693">
    <property type="entry name" value="Multidrug efflux transporter AcrB pore domain, PN1, PN2, PC1 and PC2 subdomains"/>
    <property type="match status" value="1"/>
</dbReference>
<evidence type="ECO:0000313" key="2">
    <source>
        <dbReference type="EMBL" id="ATX75364.1"/>
    </source>
</evidence>
<feature type="transmembrane region" description="Helical" evidence="1">
    <location>
        <begin position="429"/>
        <end position="451"/>
    </location>
</feature>
<feature type="transmembrane region" description="Helical" evidence="1">
    <location>
        <begin position="457"/>
        <end position="476"/>
    </location>
</feature>
<keyword evidence="1" id="KW-1133">Transmembrane helix</keyword>
<dbReference type="PANTHER" id="PTHR32063">
    <property type="match status" value="1"/>
</dbReference>
<evidence type="ECO:0000256" key="1">
    <source>
        <dbReference type="SAM" id="Phobius"/>
    </source>
</evidence>
<keyword evidence="1" id="KW-0812">Transmembrane</keyword>
<dbReference type="Gene3D" id="3.30.70.1430">
    <property type="entry name" value="Multidrug efflux transporter AcrB pore domain"/>
    <property type="match status" value="2"/>
</dbReference>